<evidence type="ECO:0000313" key="3">
    <source>
        <dbReference type="EMBL" id="QGY05065.1"/>
    </source>
</evidence>
<dbReference type="Proteomes" id="UP000012488">
    <property type="component" value="Chromosome"/>
</dbReference>
<organism evidence="3 4">
    <name type="scientific">Methylobacterium mesophilicum SR1.6/6</name>
    <dbReference type="NCBI Taxonomy" id="908290"/>
    <lineage>
        <taxon>Bacteria</taxon>
        <taxon>Pseudomonadati</taxon>
        <taxon>Pseudomonadota</taxon>
        <taxon>Alphaproteobacteria</taxon>
        <taxon>Hyphomicrobiales</taxon>
        <taxon>Methylobacteriaceae</taxon>
        <taxon>Methylobacterium</taxon>
    </lineage>
</organism>
<accession>A0A6B9FWJ7</accession>
<protein>
    <submittedName>
        <fullName evidence="3">Uncharacterized protein</fullName>
    </submittedName>
</protein>
<name>A0A6B9FWJ7_9HYPH</name>
<feature type="signal peptide" evidence="2">
    <location>
        <begin position="1"/>
        <end position="30"/>
    </location>
</feature>
<sequence length="92" mass="8824">MNRGGPVRQSHRTILFAAALLTCATGAADATDGKGKAPSTGARKNDGASTTSVGAGGLTGTGAVRDGARTGDGQARTGDAKPSSAPAAGITR</sequence>
<reference evidence="3 4" key="2">
    <citation type="journal article" date="2013" name="Genome Announc.">
        <title>Draft Genome Sequence of Methylobacterium mesophilicum Strain SR1.6/6, Isolated from Citrus sinensis.</title>
        <authorList>
            <person name="Marinho Almeida D."/>
            <person name="Dini-Andreote F."/>
            <person name="Camargo Neves A.A."/>
            <person name="Juca Ramos R.T."/>
            <person name="Andreote F.D."/>
            <person name="Carneiro A.R."/>
            <person name="Oliveira de Souza Lima A."/>
            <person name="Caracciolo Gomes de Sa P.H."/>
            <person name="Ribeiro Barbosa M.S."/>
            <person name="Araujo W.L."/>
            <person name="Silva A."/>
        </authorList>
    </citation>
    <scope>NUCLEOTIDE SEQUENCE [LARGE SCALE GENOMIC DNA]</scope>
    <source>
        <strain evidence="3 4">SR1.6/6</strain>
    </source>
</reference>
<feature type="chain" id="PRO_5025361913" evidence="2">
    <location>
        <begin position="31"/>
        <end position="92"/>
    </location>
</feature>
<dbReference type="AlphaFoldDB" id="A0A6B9FWJ7"/>
<dbReference type="KEGG" id="mmes:MMSR116_26570"/>
<keyword evidence="2" id="KW-0732">Signal</keyword>
<proteinExistence type="predicted"/>
<evidence type="ECO:0000313" key="4">
    <source>
        <dbReference type="Proteomes" id="UP000012488"/>
    </source>
</evidence>
<evidence type="ECO:0000256" key="2">
    <source>
        <dbReference type="SAM" id="SignalP"/>
    </source>
</evidence>
<gene>
    <name evidence="3" type="ORF">MMSR116_26570</name>
</gene>
<reference evidence="3 4" key="1">
    <citation type="journal article" date="2012" name="Genet. Mol. Biol.">
        <title>Analysis of 16S rRNA and mxaF genes revealing insights into Methylobacterium niche-specific plant association.</title>
        <authorList>
            <person name="Dourado M.N."/>
            <person name="Andreote F.D."/>
            <person name="Dini-Andreote F."/>
            <person name="Conti R."/>
            <person name="Araujo J.M."/>
            <person name="Araujo W.L."/>
        </authorList>
    </citation>
    <scope>NUCLEOTIDE SEQUENCE [LARGE SCALE GENOMIC DNA]</scope>
    <source>
        <strain evidence="3 4">SR1.6/6</strain>
    </source>
</reference>
<evidence type="ECO:0000256" key="1">
    <source>
        <dbReference type="SAM" id="MobiDB-lite"/>
    </source>
</evidence>
<feature type="region of interest" description="Disordered" evidence="1">
    <location>
        <begin position="28"/>
        <end position="92"/>
    </location>
</feature>
<dbReference type="EMBL" id="CP043538">
    <property type="protein sequence ID" value="QGY05065.1"/>
    <property type="molecule type" value="Genomic_DNA"/>
</dbReference>